<reference evidence="3 4" key="1">
    <citation type="journal article" date="2013" name="Curr. Biol.">
        <title>The Genome of the Foraminiferan Reticulomyxa filosa.</title>
        <authorList>
            <person name="Glockner G."/>
            <person name="Hulsmann N."/>
            <person name="Schleicher M."/>
            <person name="Noegel A.A."/>
            <person name="Eichinger L."/>
            <person name="Gallinger C."/>
            <person name="Pawlowski J."/>
            <person name="Sierra R."/>
            <person name="Euteneuer U."/>
            <person name="Pillet L."/>
            <person name="Moustafa A."/>
            <person name="Platzer M."/>
            <person name="Groth M."/>
            <person name="Szafranski K."/>
            <person name="Schliwa M."/>
        </authorList>
    </citation>
    <scope>NUCLEOTIDE SEQUENCE [LARGE SCALE GENOMIC DNA]</scope>
</reference>
<feature type="transmembrane region" description="Helical" evidence="2">
    <location>
        <begin position="200"/>
        <end position="221"/>
    </location>
</feature>
<evidence type="ECO:0000256" key="2">
    <source>
        <dbReference type="SAM" id="Phobius"/>
    </source>
</evidence>
<dbReference type="Proteomes" id="UP000023152">
    <property type="component" value="Unassembled WGS sequence"/>
</dbReference>
<keyword evidence="2" id="KW-1133">Transmembrane helix</keyword>
<evidence type="ECO:0000256" key="1">
    <source>
        <dbReference type="SAM" id="MobiDB-lite"/>
    </source>
</evidence>
<dbReference type="AlphaFoldDB" id="X6N5U4"/>
<keyword evidence="4" id="KW-1185">Reference proteome</keyword>
<evidence type="ECO:0000313" key="3">
    <source>
        <dbReference type="EMBL" id="ETO21129.1"/>
    </source>
</evidence>
<proteinExistence type="predicted"/>
<organism evidence="3 4">
    <name type="scientific">Reticulomyxa filosa</name>
    <dbReference type="NCBI Taxonomy" id="46433"/>
    <lineage>
        <taxon>Eukaryota</taxon>
        <taxon>Sar</taxon>
        <taxon>Rhizaria</taxon>
        <taxon>Retaria</taxon>
        <taxon>Foraminifera</taxon>
        <taxon>Monothalamids</taxon>
        <taxon>Reticulomyxidae</taxon>
        <taxon>Reticulomyxa</taxon>
    </lineage>
</organism>
<sequence length="222" mass="26265">MFLQTREKLRHKTNKRTVQGKNARGFQRGGPRTRNSEAQMVSDFKLKPPDTDCAYSRIRVWKDESGRHFYGLFYLYCICDVRKPVQDLNKIKKHALSHDQGKFQCDICGKIFTKNHLQVSSAKGKKKINKTNKKTIITIFVIIVFVLFLLLFFFFDFFFLKVFEVSVFCKKHYFVKKVCSPMSRQKAVTNKWFLPTFHEIPLTSLICFYSWQAFTLILKILF</sequence>
<feature type="transmembrane region" description="Helical" evidence="2">
    <location>
        <begin position="135"/>
        <end position="155"/>
    </location>
</feature>
<keyword evidence="2" id="KW-0812">Transmembrane</keyword>
<gene>
    <name evidence="3" type="ORF">RFI_16074</name>
</gene>
<evidence type="ECO:0008006" key="5">
    <source>
        <dbReference type="Google" id="ProtNLM"/>
    </source>
</evidence>
<dbReference type="OrthoDB" id="6077919at2759"/>
<evidence type="ECO:0000313" key="4">
    <source>
        <dbReference type="Proteomes" id="UP000023152"/>
    </source>
</evidence>
<protein>
    <recommendedName>
        <fullName evidence="5">C2H2-type domain-containing protein</fullName>
    </recommendedName>
</protein>
<keyword evidence="2" id="KW-0472">Membrane</keyword>
<dbReference type="EMBL" id="ASPP01011913">
    <property type="protein sequence ID" value="ETO21129.1"/>
    <property type="molecule type" value="Genomic_DNA"/>
</dbReference>
<accession>X6N5U4</accession>
<name>X6N5U4_RETFI</name>
<feature type="region of interest" description="Disordered" evidence="1">
    <location>
        <begin position="1"/>
        <end position="34"/>
    </location>
</feature>
<comment type="caution">
    <text evidence="3">The sequence shown here is derived from an EMBL/GenBank/DDBJ whole genome shotgun (WGS) entry which is preliminary data.</text>
</comment>